<evidence type="ECO:0000313" key="3">
    <source>
        <dbReference type="EMBL" id="CAD8536992.1"/>
    </source>
</evidence>
<dbReference type="AlphaFoldDB" id="A0A6U5H0G5"/>
<evidence type="ECO:0000256" key="1">
    <source>
        <dbReference type="ARBA" id="ARBA00023186"/>
    </source>
</evidence>
<protein>
    <recommendedName>
        <fullName evidence="5">Proteasome maturation factor UMP1</fullName>
    </recommendedName>
</protein>
<reference evidence="3" key="1">
    <citation type="submission" date="2021-01" db="EMBL/GenBank/DDBJ databases">
        <authorList>
            <person name="Corre E."/>
            <person name="Pelletier E."/>
            <person name="Niang G."/>
            <person name="Scheremetjew M."/>
            <person name="Finn R."/>
            <person name="Kale V."/>
            <person name="Holt S."/>
            <person name="Cochrane G."/>
            <person name="Meng A."/>
            <person name="Brown T."/>
            <person name="Cohen L."/>
        </authorList>
    </citation>
    <scope>NUCLEOTIDE SEQUENCE</scope>
    <source>
        <strain evidence="3">RCC1130</strain>
    </source>
</reference>
<dbReference type="EMBL" id="HBER01024427">
    <property type="protein sequence ID" value="CAD8536993.1"/>
    <property type="molecule type" value="Transcribed_RNA"/>
</dbReference>
<name>A0A6U5H0G5_9EUKA</name>
<dbReference type="GO" id="GO:0043248">
    <property type="term" value="P:proteasome assembly"/>
    <property type="evidence" value="ECO:0007669"/>
    <property type="project" value="InterPro"/>
</dbReference>
<gene>
    <name evidence="3" type="ORF">CLEP1334_LOCUS12274</name>
    <name evidence="4" type="ORF">CLEP1334_LOCUS12275</name>
</gene>
<organism evidence="3">
    <name type="scientific">Calcidiscus leptoporus</name>
    <dbReference type="NCBI Taxonomy" id="127549"/>
    <lineage>
        <taxon>Eukaryota</taxon>
        <taxon>Haptista</taxon>
        <taxon>Haptophyta</taxon>
        <taxon>Prymnesiophyceae</taxon>
        <taxon>Coccolithales</taxon>
        <taxon>Calcidiscaceae</taxon>
        <taxon>Calcidiscus</taxon>
    </lineage>
</organism>
<comment type="similarity">
    <text evidence="2">Belongs to the POMP/UMP1 family.</text>
</comment>
<evidence type="ECO:0000256" key="2">
    <source>
        <dbReference type="ARBA" id="ARBA00043974"/>
    </source>
</evidence>
<accession>A0A6U5H0G5</accession>
<dbReference type="GO" id="GO:0005634">
    <property type="term" value="C:nucleus"/>
    <property type="evidence" value="ECO:0007669"/>
    <property type="project" value="TreeGrafter"/>
</dbReference>
<dbReference type="EMBL" id="HBER01024426">
    <property type="protein sequence ID" value="CAD8536992.1"/>
    <property type="molecule type" value="Transcribed_RNA"/>
</dbReference>
<sequence length="143" mass="15954">MADASAVEARARAAYFQPVSSPVETIQKDWLRNQLESKHHVMGNVYGSHLPMRVRMEMNIVAQVRRPPGLPSHNVGLETILGRDETIDFEDYLGAPEFSEHEIDSRAVLERTMGLSAGQKAHSRSLPPRAGVAMRKDMCSPLF</sequence>
<dbReference type="Pfam" id="PF05348">
    <property type="entry name" value="UMP1"/>
    <property type="match status" value="1"/>
</dbReference>
<evidence type="ECO:0000313" key="4">
    <source>
        <dbReference type="EMBL" id="CAD8536993.1"/>
    </source>
</evidence>
<keyword evidence="1" id="KW-0143">Chaperone</keyword>
<evidence type="ECO:0008006" key="5">
    <source>
        <dbReference type="Google" id="ProtNLM"/>
    </source>
</evidence>
<dbReference type="PANTHER" id="PTHR12828">
    <property type="entry name" value="PROTEASOME MATURATION PROTEIN UMP1"/>
    <property type="match status" value="1"/>
</dbReference>
<dbReference type="PANTHER" id="PTHR12828:SF3">
    <property type="entry name" value="PROTEASOME MATURATION PROTEIN"/>
    <property type="match status" value="1"/>
</dbReference>
<dbReference type="GO" id="GO:0005737">
    <property type="term" value="C:cytoplasm"/>
    <property type="evidence" value="ECO:0007669"/>
    <property type="project" value="TreeGrafter"/>
</dbReference>
<proteinExistence type="inferred from homology"/>
<dbReference type="InterPro" id="IPR008012">
    <property type="entry name" value="Ump1"/>
</dbReference>